<dbReference type="GO" id="GO:0031397">
    <property type="term" value="P:negative regulation of protein ubiquitination"/>
    <property type="evidence" value="ECO:0007669"/>
    <property type="project" value="TreeGrafter"/>
</dbReference>
<protein>
    <recommendedName>
        <fullName evidence="1">Thioredoxin domain-containing protein</fullName>
    </recommendedName>
</protein>
<evidence type="ECO:0000259" key="1">
    <source>
        <dbReference type="PROSITE" id="PS51352"/>
    </source>
</evidence>
<dbReference type="Pfam" id="PF13848">
    <property type="entry name" value="Thioredoxin_6"/>
    <property type="match status" value="1"/>
</dbReference>
<dbReference type="Proteomes" id="UP001347796">
    <property type="component" value="Unassembled WGS sequence"/>
</dbReference>
<dbReference type="InterPro" id="IPR013766">
    <property type="entry name" value="Thioredoxin_domain"/>
</dbReference>
<evidence type="ECO:0000313" key="2">
    <source>
        <dbReference type="EMBL" id="KAK6190729.1"/>
    </source>
</evidence>
<name>A0AAN8PZY4_PATCE</name>
<dbReference type="GO" id="GO:0004791">
    <property type="term" value="F:thioredoxin-disulfide reductase (NADPH) activity"/>
    <property type="evidence" value="ECO:0007669"/>
    <property type="project" value="TreeGrafter"/>
</dbReference>
<dbReference type="GO" id="GO:0030178">
    <property type="term" value="P:negative regulation of Wnt signaling pathway"/>
    <property type="evidence" value="ECO:0007669"/>
    <property type="project" value="TreeGrafter"/>
</dbReference>
<accession>A0AAN8PZY4</accession>
<dbReference type="InterPro" id="IPR036249">
    <property type="entry name" value="Thioredoxin-like_sf"/>
</dbReference>
<dbReference type="EMBL" id="JAZGQO010000002">
    <property type="protein sequence ID" value="KAK6190729.1"/>
    <property type="molecule type" value="Genomic_DNA"/>
</dbReference>
<dbReference type="GO" id="GO:0005634">
    <property type="term" value="C:nucleus"/>
    <property type="evidence" value="ECO:0007669"/>
    <property type="project" value="TreeGrafter"/>
</dbReference>
<dbReference type="Pfam" id="PF13905">
    <property type="entry name" value="Thioredoxin_8"/>
    <property type="match status" value="2"/>
</dbReference>
<dbReference type="PROSITE" id="PS51352">
    <property type="entry name" value="THIOREDOXIN_2"/>
    <property type="match status" value="2"/>
</dbReference>
<dbReference type="AlphaFoldDB" id="A0AAN8PZY4"/>
<gene>
    <name evidence="2" type="ORF">SNE40_002529</name>
</gene>
<evidence type="ECO:0000313" key="3">
    <source>
        <dbReference type="Proteomes" id="UP001347796"/>
    </source>
</evidence>
<feature type="domain" description="Thioredoxin" evidence="1">
    <location>
        <begin position="146"/>
        <end position="307"/>
    </location>
</feature>
<dbReference type="Gene3D" id="3.40.30.10">
    <property type="entry name" value="Glutaredoxin"/>
    <property type="match status" value="3"/>
</dbReference>
<comment type="caution">
    <text evidence="2">The sequence shown here is derived from an EMBL/GenBank/DDBJ whole genome shotgun (WGS) entry which is preliminary data.</text>
</comment>
<dbReference type="PANTHER" id="PTHR46472">
    <property type="entry name" value="NUCLEOREDOXIN"/>
    <property type="match status" value="1"/>
</dbReference>
<reference evidence="2 3" key="1">
    <citation type="submission" date="2024-01" db="EMBL/GenBank/DDBJ databases">
        <title>The genome of the rayed Mediterranean limpet Patella caerulea (Linnaeus, 1758).</title>
        <authorList>
            <person name="Anh-Thu Weber A."/>
            <person name="Halstead-Nussloch G."/>
        </authorList>
    </citation>
    <scope>NUCLEOTIDE SEQUENCE [LARGE SCALE GENOMIC DNA]</scope>
    <source>
        <strain evidence="2">AATW-2023a</strain>
        <tissue evidence="2">Whole specimen</tissue>
    </source>
</reference>
<dbReference type="InterPro" id="IPR012336">
    <property type="entry name" value="Thioredoxin-like_fold"/>
</dbReference>
<sequence length="418" mass="47816">MAAKLEGLIGESVIKKNGDKVLTKSLCGKDRIVGLYFSANWCPPCRGFTPKLADFYTNFKKSEKGENLEIIFVSWDKDVDGFTEYFSSMPWLAIPYSDRDKKAKLTKKYKVGGIPRFVLLDGENGKLITTDGFSQLMEDETGKDFPWRIKPFHEMIKGKLLNGKDELIDSNELIKGKIVGLYFSAHWCPPCRHFTPELIKTYEKLKEEGKSFEVIFISSDRSSESFSQYYSCMPWFAVPFGDNRLQLLTSQYGVDGIPTLVMIDEKGSIITINGRTSILLDRNCSEFPWYPKPLDELTQNAALQLNESVCLVLFTEGEDDEIERAKELLLESATKEHQKGEDQELFFFYGGDDEFCDQVRDFTNLDDQNPLLAILDLPEQQVYVCPEKDITKDIVNNFTENYHNNKLTPRPFKASKTV</sequence>
<dbReference type="PANTHER" id="PTHR46472:SF1">
    <property type="entry name" value="NUCLEOREDOXIN"/>
    <property type="match status" value="1"/>
</dbReference>
<organism evidence="2 3">
    <name type="scientific">Patella caerulea</name>
    <name type="common">Rayed Mediterranean limpet</name>
    <dbReference type="NCBI Taxonomy" id="87958"/>
    <lineage>
        <taxon>Eukaryota</taxon>
        <taxon>Metazoa</taxon>
        <taxon>Spiralia</taxon>
        <taxon>Lophotrochozoa</taxon>
        <taxon>Mollusca</taxon>
        <taxon>Gastropoda</taxon>
        <taxon>Patellogastropoda</taxon>
        <taxon>Patelloidea</taxon>
        <taxon>Patellidae</taxon>
        <taxon>Patella</taxon>
    </lineage>
</organism>
<feature type="domain" description="Thioredoxin" evidence="1">
    <location>
        <begin position="1"/>
        <end position="142"/>
    </location>
</feature>
<keyword evidence="3" id="KW-1185">Reference proteome</keyword>
<proteinExistence type="predicted"/>
<dbReference type="SUPFAM" id="SSF52833">
    <property type="entry name" value="Thioredoxin-like"/>
    <property type="match status" value="3"/>
</dbReference>